<dbReference type="EMBL" id="BMAT01005670">
    <property type="protein sequence ID" value="GFR98146.1"/>
    <property type="molecule type" value="Genomic_DNA"/>
</dbReference>
<evidence type="ECO:0000313" key="1">
    <source>
        <dbReference type="EMBL" id="GFR98146.1"/>
    </source>
</evidence>
<keyword evidence="2" id="KW-1185">Reference proteome</keyword>
<organism evidence="1 2">
    <name type="scientific">Elysia marginata</name>
    <dbReference type="NCBI Taxonomy" id="1093978"/>
    <lineage>
        <taxon>Eukaryota</taxon>
        <taxon>Metazoa</taxon>
        <taxon>Spiralia</taxon>
        <taxon>Lophotrochozoa</taxon>
        <taxon>Mollusca</taxon>
        <taxon>Gastropoda</taxon>
        <taxon>Heterobranchia</taxon>
        <taxon>Euthyneura</taxon>
        <taxon>Panpulmonata</taxon>
        <taxon>Sacoglossa</taxon>
        <taxon>Placobranchoidea</taxon>
        <taxon>Plakobranchidae</taxon>
        <taxon>Elysia</taxon>
    </lineage>
</organism>
<evidence type="ECO:0000313" key="2">
    <source>
        <dbReference type="Proteomes" id="UP000762676"/>
    </source>
</evidence>
<name>A0AAV4HLU7_9GAST</name>
<proteinExistence type="predicted"/>
<dbReference type="AlphaFoldDB" id="A0AAV4HLU7"/>
<reference evidence="1 2" key="1">
    <citation type="journal article" date="2021" name="Elife">
        <title>Chloroplast acquisition without the gene transfer in kleptoplastic sea slugs, Plakobranchus ocellatus.</title>
        <authorList>
            <person name="Maeda T."/>
            <person name="Takahashi S."/>
            <person name="Yoshida T."/>
            <person name="Shimamura S."/>
            <person name="Takaki Y."/>
            <person name="Nagai Y."/>
            <person name="Toyoda A."/>
            <person name="Suzuki Y."/>
            <person name="Arimoto A."/>
            <person name="Ishii H."/>
            <person name="Satoh N."/>
            <person name="Nishiyama T."/>
            <person name="Hasebe M."/>
            <person name="Maruyama T."/>
            <person name="Minagawa J."/>
            <person name="Obokata J."/>
            <person name="Shigenobu S."/>
        </authorList>
    </citation>
    <scope>NUCLEOTIDE SEQUENCE [LARGE SCALE GENOMIC DNA]</scope>
</reference>
<protein>
    <recommendedName>
        <fullName evidence="3">Myb-like domain-containing protein</fullName>
    </recommendedName>
</protein>
<accession>A0AAV4HLU7</accession>
<gene>
    <name evidence="1" type="ORF">ElyMa_002763000</name>
</gene>
<evidence type="ECO:0008006" key="3">
    <source>
        <dbReference type="Google" id="ProtNLM"/>
    </source>
</evidence>
<sequence>MRHSNPWQGDHKFKFKFTPSMSQISKCWGINIVTSLTQDCRESGRNIYHMSWEDQQLKRLKRKSWTDQEAENAEDSLGGKYSVDDRHWNRLGAETARSMSSLFTETEPR</sequence>
<dbReference type="Proteomes" id="UP000762676">
    <property type="component" value="Unassembled WGS sequence"/>
</dbReference>
<comment type="caution">
    <text evidence="1">The sequence shown here is derived from an EMBL/GenBank/DDBJ whole genome shotgun (WGS) entry which is preliminary data.</text>
</comment>